<evidence type="ECO:0000256" key="1">
    <source>
        <dbReference type="ARBA" id="ARBA00004123"/>
    </source>
</evidence>
<dbReference type="Proteomes" id="UP000187203">
    <property type="component" value="Unassembled WGS sequence"/>
</dbReference>
<feature type="region of interest" description="Disordered" evidence="7">
    <location>
        <begin position="305"/>
        <end position="363"/>
    </location>
</feature>
<dbReference type="PANTHER" id="PTHR31384:SF1">
    <property type="entry name" value="AUXIN RESPONSE FACTOR 9"/>
    <property type="match status" value="1"/>
</dbReference>
<keyword evidence="10" id="KW-1185">Reference proteome</keyword>
<name>A0A1R3HI57_9ROSI</name>
<dbReference type="GO" id="GO:0003677">
    <property type="term" value="F:DNA binding"/>
    <property type="evidence" value="ECO:0007669"/>
    <property type="project" value="InterPro"/>
</dbReference>
<evidence type="ECO:0000256" key="6">
    <source>
        <dbReference type="RuleBase" id="RU004549"/>
    </source>
</evidence>
<dbReference type="InterPro" id="IPR033389">
    <property type="entry name" value="AUX/IAA_dom"/>
</dbReference>
<feature type="compositionally biased region" description="Basic and acidic residues" evidence="7">
    <location>
        <begin position="337"/>
        <end position="349"/>
    </location>
</feature>
<evidence type="ECO:0000256" key="3">
    <source>
        <dbReference type="ARBA" id="ARBA00023163"/>
    </source>
</evidence>
<dbReference type="PROSITE" id="PS51745">
    <property type="entry name" value="PB1"/>
    <property type="match status" value="1"/>
</dbReference>
<organism evidence="9 10">
    <name type="scientific">Corchorus olitorius</name>
    <dbReference type="NCBI Taxonomy" id="93759"/>
    <lineage>
        <taxon>Eukaryota</taxon>
        <taxon>Viridiplantae</taxon>
        <taxon>Streptophyta</taxon>
        <taxon>Embryophyta</taxon>
        <taxon>Tracheophyta</taxon>
        <taxon>Spermatophyta</taxon>
        <taxon>Magnoliopsida</taxon>
        <taxon>eudicotyledons</taxon>
        <taxon>Gunneridae</taxon>
        <taxon>Pentapetalae</taxon>
        <taxon>rosids</taxon>
        <taxon>malvids</taxon>
        <taxon>Malvales</taxon>
        <taxon>Malvaceae</taxon>
        <taxon>Grewioideae</taxon>
        <taxon>Apeibeae</taxon>
        <taxon>Corchorus</taxon>
    </lineage>
</organism>
<dbReference type="OrthoDB" id="762460at2759"/>
<evidence type="ECO:0000313" key="9">
    <source>
        <dbReference type="EMBL" id="OMO70011.1"/>
    </source>
</evidence>
<feature type="compositionally biased region" description="Polar residues" evidence="7">
    <location>
        <begin position="310"/>
        <end position="336"/>
    </location>
</feature>
<evidence type="ECO:0000313" key="10">
    <source>
        <dbReference type="Proteomes" id="UP000187203"/>
    </source>
</evidence>
<keyword evidence="4 6" id="KW-0539">Nucleus</keyword>
<dbReference type="PANTHER" id="PTHR31384">
    <property type="entry name" value="AUXIN RESPONSE FACTOR 4-RELATED"/>
    <property type="match status" value="1"/>
</dbReference>
<comment type="similarity">
    <text evidence="6">Belongs to the Aux/IAA family.</text>
</comment>
<dbReference type="Pfam" id="PF02309">
    <property type="entry name" value="AUX_IAA"/>
    <property type="match status" value="1"/>
</dbReference>
<feature type="compositionally biased region" description="Polar residues" evidence="7">
    <location>
        <begin position="226"/>
        <end position="243"/>
    </location>
</feature>
<keyword evidence="3 6" id="KW-0804">Transcription</keyword>
<dbReference type="STRING" id="93759.A0A1R3HI57"/>
<comment type="subunit">
    <text evidence="6">Homodimers and heterodimers.</text>
</comment>
<dbReference type="GO" id="GO:0009734">
    <property type="term" value="P:auxin-activated signaling pathway"/>
    <property type="evidence" value="ECO:0007669"/>
    <property type="project" value="UniProtKB-UniRule"/>
</dbReference>
<comment type="caution">
    <text evidence="9">The sequence shown here is derived from an EMBL/GenBank/DDBJ whole genome shotgun (WGS) entry which is preliminary data.</text>
</comment>
<evidence type="ECO:0000256" key="4">
    <source>
        <dbReference type="ARBA" id="ARBA00023242"/>
    </source>
</evidence>
<dbReference type="AlphaFoldDB" id="A0A1R3HI57"/>
<feature type="region of interest" description="Disordered" evidence="7">
    <location>
        <begin position="226"/>
        <end position="245"/>
    </location>
</feature>
<feature type="domain" description="PB1" evidence="8">
    <location>
        <begin position="373"/>
        <end position="466"/>
    </location>
</feature>
<proteinExistence type="inferred from homology"/>
<feature type="region of interest" description="Disordered" evidence="7">
    <location>
        <begin position="1"/>
        <end position="55"/>
    </location>
</feature>
<dbReference type="InterPro" id="IPR044835">
    <property type="entry name" value="ARF_plant"/>
</dbReference>
<accession>A0A1R3HI57</accession>
<protein>
    <recommendedName>
        <fullName evidence="6">Auxin-responsive protein</fullName>
    </recommendedName>
</protein>
<dbReference type="GO" id="GO:0005634">
    <property type="term" value="C:nucleus"/>
    <property type="evidence" value="ECO:0007669"/>
    <property type="project" value="UniProtKB-SubCell"/>
</dbReference>
<evidence type="ECO:0000259" key="8">
    <source>
        <dbReference type="PROSITE" id="PS51745"/>
    </source>
</evidence>
<evidence type="ECO:0000256" key="7">
    <source>
        <dbReference type="SAM" id="MobiDB-lite"/>
    </source>
</evidence>
<gene>
    <name evidence="9" type="ORF">COLO4_28822</name>
</gene>
<keyword evidence="6" id="KW-0678">Repressor</keyword>
<keyword evidence="2 6" id="KW-0805">Transcription regulation</keyword>
<feature type="compositionally biased region" description="Low complexity" evidence="7">
    <location>
        <begin position="38"/>
        <end position="55"/>
    </location>
</feature>
<evidence type="ECO:0000256" key="5">
    <source>
        <dbReference type="ARBA" id="ARBA00023294"/>
    </source>
</evidence>
<reference evidence="10" key="1">
    <citation type="submission" date="2013-09" db="EMBL/GenBank/DDBJ databases">
        <title>Corchorus olitorius genome sequencing.</title>
        <authorList>
            <person name="Alam M."/>
            <person name="Haque M.S."/>
            <person name="Islam M.S."/>
            <person name="Emdad E.M."/>
            <person name="Islam M.M."/>
            <person name="Ahmed B."/>
            <person name="Halim A."/>
            <person name="Hossen Q.M.M."/>
            <person name="Hossain M.Z."/>
            <person name="Ahmed R."/>
            <person name="Khan M.M."/>
            <person name="Islam R."/>
            <person name="Rashid M.M."/>
            <person name="Khan S.A."/>
            <person name="Rahman M.S."/>
            <person name="Alam M."/>
            <person name="Yahiya A.S."/>
            <person name="Khan M.S."/>
            <person name="Azam M.S."/>
            <person name="Haque T."/>
            <person name="Lashkar M.Z.H."/>
            <person name="Akhand A.I."/>
            <person name="Morshed G."/>
            <person name="Roy S."/>
            <person name="Uddin K.S."/>
            <person name="Rabeya T."/>
            <person name="Hossain A.S."/>
            <person name="Chowdhury A."/>
            <person name="Snigdha A.R."/>
            <person name="Mortoza M.S."/>
            <person name="Matin S.A."/>
            <person name="Hoque S.M.E."/>
            <person name="Islam M.K."/>
            <person name="Roy D.K."/>
            <person name="Haider R."/>
            <person name="Moosa M.M."/>
            <person name="Elias S.M."/>
            <person name="Hasan A.M."/>
            <person name="Jahan S."/>
            <person name="Shafiuddin M."/>
            <person name="Mahmood N."/>
            <person name="Shommy N.S."/>
        </authorList>
    </citation>
    <scope>NUCLEOTIDE SEQUENCE [LARGE SCALE GENOMIC DNA]</scope>
    <source>
        <strain evidence="10">cv. O-4</strain>
    </source>
</reference>
<comment type="subcellular location">
    <subcellularLocation>
        <location evidence="1 6">Nucleus</location>
    </subcellularLocation>
</comment>
<keyword evidence="5 6" id="KW-0927">Auxin signaling pathway</keyword>
<dbReference type="EMBL" id="AWUE01020077">
    <property type="protein sequence ID" value="OMO70011.1"/>
    <property type="molecule type" value="Genomic_DNA"/>
</dbReference>
<dbReference type="Gene3D" id="3.10.20.90">
    <property type="entry name" value="Phosphatidylinositol 3-kinase Catalytic Subunit, Chain A, domain 1"/>
    <property type="match status" value="1"/>
</dbReference>
<evidence type="ECO:0000256" key="2">
    <source>
        <dbReference type="ARBA" id="ARBA00023015"/>
    </source>
</evidence>
<sequence length="477" mass="52921">MNEKKIENEQNNAASGDKPEPNISKNLAENDLATAYTSSGDKSQSNISSNSTINKPALDLSTTASSLRSSRVMQMQSPDLALGCDVTSESERSFKDNVMRHHMQIEMNNNCGSISKTQNEARWLSFPGMIVSDPHLLPHAGEDSNKVCGWPIVSGFPNSQLYNYSTFNPNEKAKQSETVPSYKLFGVKLINHSSSSTPMASTTTQLSTVTTSHSWLHHMQTGINNSCTGSVSKPQIEGSSLSSPDMGVSQHLFPNAREYAKGSSRWPIIPGFSNPEVNNIGSTFNPISEIATGYRLFGISLGNHSSSSSTPLDRTPTQLHTMSSGTTQGNGPTTIDSDQKSDISKVSNKEKKRKRLQGSAKEIQRRQSCNSIRSCTKVLMQGDAVGRAVDLAMLEGYDQFIDKLEEMFDIMGELCLRNKWEIVYTISEEDMKLLDWNFAWLKFRTMVRRIFIWSSKDVKKISTGRESDYEIFLDTDK</sequence>
<comment type="function">
    <text evidence="6">Aux/IAA proteins are short-lived transcriptional factors that function as repressors of early auxin response genes at low auxin concentrations.</text>
</comment>
<dbReference type="InterPro" id="IPR053793">
    <property type="entry name" value="PB1-like"/>
</dbReference>
<dbReference type="GO" id="GO:0006355">
    <property type="term" value="P:regulation of DNA-templated transcription"/>
    <property type="evidence" value="ECO:0007669"/>
    <property type="project" value="InterPro"/>
</dbReference>